<dbReference type="GO" id="GO:0008298">
    <property type="term" value="P:intracellular mRNA localization"/>
    <property type="evidence" value="ECO:0007669"/>
    <property type="project" value="TreeGrafter"/>
</dbReference>
<feature type="compositionally biased region" description="Basic residues" evidence="10">
    <location>
        <begin position="365"/>
        <end position="374"/>
    </location>
</feature>
<evidence type="ECO:0000256" key="10">
    <source>
        <dbReference type="SAM" id="MobiDB-lite"/>
    </source>
</evidence>
<keyword evidence="9" id="KW-0539">Nucleus</keyword>
<organism evidence="11 12">
    <name type="scientific">Purpureocillium lilacinum</name>
    <name type="common">Paecilomyces lilacinus</name>
    <dbReference type="NCBI Taxonomy" id="33203"/>
    <lineage>
        <taxon>Eukaryota</taxon>
        <taxon>Fungi</taxon>
        <taxon>Dikarya</taxon>
        <taxon>Ascomycota</taxon>
        <taxon>Pezizomycotina</taxon>
        <taxon>Sordariomycetes</taxon>
        <taxon>Hypocreomycetidae</taxon>
        <taxon>Hypocreales</taxon>
        <taxon>Ophiocordycipitaceae</taxon>
        <taxon>Purpureocillium</taxon>
    </lineage>
</organism>
<evidence type="ECO:0000256" key="1">
    <source>
        <dbReference type="ARBA" id="ARBA00001977"/>
    </source>
</evidence>
<comment type="subunit">
    <text evidence="4">Component of the 66S pre-ribosomal particle.</text>
</comment>
<evidence type="ECO:0000313" key="12">
    <source>
        <dbReference type="Proteomes" id="UP000245956"/>
    </source>
</evidence>
<dbReference type="PANTHER" id="PTHR28028:SF1">
    <property type="entry name" value="60S RIBOSOMAL SUBUNIT ASSEMBLY_EXPORT PROTEIN LOC1"/>
    <property type="match status" value="1"/>
</dbReference>
<keyword evidence="5" id="KW-0813">Transport</keyword>
<dbReference type="InterPro" id="IPR037650">
    <property type="entry name" value="Loc1"/>
</dbReference>
<accession>A0A2U3E4Z5</accession>
<feature type="compositionally biased region" description="Basic and acidic residues" evidence="10">
    <location>
        <begin position="312"/>
        <end position="335"/>
    </location>
</feature>
<dbReference type="AlphaFoldDB" id="A0A2U3E4Z5"/>
<sequence>MAPGFARLSRQSSLNTNRGDCFQALSPSAAWLTNVLRRRMALTLPLWQALSPRNLGPPESRPLRTQTCQLRGQHAVRPELSEAVPLMVKVIGRDARDFAYENDNSEIGWRSLDLAQDAAAHRQITNGSRLIAPRPPYRSKKISQALQRPPPLNLESPATERQQSHQSIVATSLAMAPTRTRTVKNKHSAAKAGAGGGGGKGGAKRSATDGVSKPRSGKPKSGPPQAQQLKEKNRALLQKKPKKKTYTEAELNIPTLNMVTPVGVVKPKGKKKGKVFVDDTESMSTILAMVQAEKDGQIESKMIKARQMEEIREARKAEAEKRETEKNSKLEDAKQLLRKKRKRNTAKDDGDESIKSLTSSGSKASKPKKKVAFA</sequence>
<keyword evidence="7" id="KW-0509">mRNA transport</keyword>
<name>A0A2U3E4Z5_PURLI</name>
<evidence type="ECO:0000256" key="4">
    <source>
        <dbReference type="ARBA" id="ARBA00011339"/>
    </source>
</evidence>
<feature type="compositionally biased region" description="Basic and acidic residues" evidence="10">
    <location>
        <begin position="345"/>
        <end position="354"/>
    </location>
</feature>
<evidence type="ECO:0000256" key="9">
    <source>
        <dbReference type="ARBA" id="ARBA00023242"/>
    </source>
</evidence>
<feature type="region of interest" description="Disordered" evidence="10">
    <location>
        <begin position="125"/>
        <end position="230"/>
    </location>
</feature>
<dbReference type="EMBL" id="LCWV01000011">
    <property type="protein sequence ID" value="PWI69559.1"/>
    <property type="molecule type" value="Genomic_DNA"/>
</dbReference>
<dbReference type="GO" id="GO:0003729">
    <property type="term" value="F:mRNA binding"/>
    <property type="evidence" value="ECO:0007669"/>
    <property type="project" value="InterPro"/>
</dbReference>
<gene>
    <name evidence="11" type="ORF">PCL_00471</name>
</gene>
<feature type="compositionally biased region" description="Polar residues" evidence="10">
    <location>
        <begin position="159"/>
        <end position="170"/>
    </location>
</feature>
<evidence type="ECO:0000313" key="11">
    <source>
        <dbReference type="EMBL" id="PWI69559.1"/>
    </source>
</evidence>
<comment type="similarity">
    <text evidence="3">Belongs to the LOC1 family.</text>
</comment>
<dbReference type="Proteomes" id="UP000245956">
    <property type="component" value="Unassembled WGS sequence"/>
</dbReference>
<comment type="subcellular location">
    <subcellularLocation>
        <location evidence="2">Nucleus</location>
        <location evidence="2">Nucleolus</location>
    </subcellularLocation>
</comment>
<dbReference type="GO" id="GO:0042273">
    <property type="term" value="P:ribosomal large subunit biogenesis"/>
    <property type="evidence" value="ECO:0007669"/>
    <property type="project" value="InterPro"/>
</dbReference>
<keyword evidence="8" id="KW-0175">Coiled coil</keyword>
<feature type="region of interest" description="Disordered" evidence="10">
    <location>
        <begin position="312"/>
        <end position="374"/>
    </location>
</feature>
<evidence type="ECO:0000256" key="3">
    <source>
        <dbReference type="ARBA" id="ARBA00008132"/>
    </source>
</evidence>
<dbReference type="GO" id="GO:0030687">
    <property type="term" value="C:preribosome, large subunit precursor"/>
    <property type="evidence" value="ECO:0007669"/>
    <property type="project" value="TreeGrafter"/>
</dbReference>
<evidence type="ECO:0000256" key="7">
    <source>
        <dbReference type="ARBA" id="ARBA00022816"/>
    </source>
</evidence>
<keyword evidence="6" id="KW-0690">Ribosome biogenesis</keyword>
<dbReference type="GO" id="GO:0051028">
    <property type="term" value="P:mRNA transport"/>
    <property type="evidence" value="ECO:0007669"/>
    <property type="project" value="UniProtKB-KW"/>
</dbReference>
<comment type="caution">
    <text evidence="11">The sequence shown here is derived from an EMBL/GenBank/DDBJ whole genome shotgun (WGS) entry which is preliminary data.</text>
</comment>
<protein>
    <recommendedName>
        <fullName evidence="13">60S ribosomal subunit assembly/export protein LOC1</fullName>
    </recommendedName>
</protein>
<evidence type="ECO:0000256" key="2">
    <source>
        <dbReference type="ARBA" id="ARBA00004604"/>
    </source>
</evidence>
<evidence type="ECO:0008006" key="13">
    <source>
        <dbReference type="Google" id="ProtNLM"/>
    </source>
</evidence>
<evidence type="ECO:0000256" key="5">
    <source>
        <dbReference type="ARBA" id="ARBA00022448"/>
    </source>
</evidence>
<evidence type="ECO:0000256" key="6">
    <source>
        <dbReference type="ARBA" id="ARBA00022517"/>
    </source>
</evidence>
<proteinExistence type="inferred from homology"/>
<reference evidence="11 12" key="1">
    <citation type="journal article" date="2016" name="Front. Microbiol.">
        <title>Genome and transcriptome sequences reveal the specific parasitism of the nematophagous Purpureocillium lilacinum 36-1.</title>
        <authorList>
            <person name="Xie J."/>
            <person name="Li S."/>
            <person name="Mo C."/>
            <person name="Xiao X."/>
            <person name="Peng D."/>
            <person name="Wang G."/>
            <person name="Xiao Y."/>
        </authorList>
    </citation>
    <scope>NUCLEOTIDE SEQUENCE [LARGE SCALE GENOMIC DNA]</scope>
    <source>
        <strain evidence="11 12">36-1</strain>
    </source>
</reference>
<evidence type="ECO:0000256" key="8">
    <source>
        <dbReference type="ARBA" id="ARBA00023054"/>
    </source>
</evidence>
<dbReference type="GO" id="GO:0005730">
    <property type="term" value="C:nucleolus"/>
    <property type="evidence" value="ECO:0007669"/>
    <property type="project" value="UniProtKB-SubCell"/>
</dbReference>
<comment type="function">
    <text evidence="1">Required for efficient assembly and nuclear export of the 60S ribosomal subunit.</text>
</comment>
<dbReference type="PANTHER" id="PTHR28028">
    <property type="entry name" value="60S RIBOSOMAL SUBUNIT ASSEMBLY/EXPORT PROTEIN LOC1"/>
    <property type="match status" value="1"/>
</dbReference>
<feature type="compositionally biased region" description="Low complexity" evidence="10">
    <location>
        <begin position="210"/>
        <end position="224"/>
    </location>
</feature>